<protein>
    <submittedName>
        <fullName evidence="1">RNA-directed DNA polymerase, eukaryota, reverse transcriptase zinc-binding domain protein</fullName>
    </submittedName>
</protein>
<dbReference type="GO" id="GO:0003964">
    <property type="term" value="F:RNA-directed DNA polymerase activity"/>
    <property type="evidence" value="ECO:0007669"/>
    <property type="project" value="UniProtKB-KW"/>
</dbReference>
<organism evidence="1 2">
    <name type="scientific">Tanacetum coccineum</name>
    <dbReference type="NCBI Taxonomy" id="301880"/>
    <lineage>
        <taxon>Eukaryota</taxon>
        <taxon>Viridiplantae</taxon>
        <taxon>Streptophyta</taxon>
        <taxon>Embryophyta</taxon>
        <taxon>Tracheophyta</taxon>
        <taxon>Spermatophyta</taxon>
        <taxon>Magnoliopsida</taxon>
        <taxon>eudicotyledons</taxon>
        <taxon>Gunneridae</taxon>
        <taxon>Pentapetalae</taxon>
        <taxon>asterids</taxon>
        <taxon>campanulids</taxon>
        <taxon>Asterales</taxon>
        <taxon>Asteraceae</taxon>
        <taxon>Asteroideae</taxon>
        <taxon>Anthemideae</taxon>
        <taxon>Anthemidinae</taxon>
        <taxon>Tanacetum</taxon>
    </lineage>
</organism>
<sequence length="307" mass="34268">MRATEVGVQLEVEYVGRWEGGEGRRRGVAGKRQALVVIGEYRGLRAGGIHERPEKSTGTCFISDVTGREASEDDDNDVLDKLSLDSRFGESSLMVLCEEVPMRKKSPGGMVLPPDFSFAGRHDGFAAWGDKVSGGEEIIRWRRGLNGRMFWPLLIKARVIKVIHGRETGLDLKVCNCNGVWSSIISSYAMLHERNILPINTLCRKVGNDVNVDCLLSDRRFNDAWVWNWKRQVMGSRNEAALALLVSELGQVQFSDRPDSLPTRLNLSLRGLEIPSIECPICNIGMESVDHVFFGCELAFGSCMDRH</sequence>
<keyword evidence="1" id="KW-0548">Nucleotidyltransferase</keyword>
<reference evidence="1" key="2">
    <citation type="submission" date="2022-01" db="EMBL/GenBank/DDBJ databases">
        <authorList>
            <person name="Yamashiro T."/>
            <person name="Shiraishi A."/>
            <person name="Satake H."/>
            <person name="Nakayama K."/>
        </authorList>
    </citation>
    <scope>NUCLEOTIDE SEQUENCE</scope>
</reference>
<name>A0ABQ5FTY1_9ASTR</name>
<evidence type="ECO:0000313" key="2">
    <source>
        <dbReference type="Proteomes" id="UP001151760"/>
    </source>
</evidence>
<reference evidence="1" key="1">
    <citation type="journal article" date="2022" name="Int. J. Mol. Sci.">
        <title>Draft Genome of Tanacetum Coccineum: Genomic Comparison of Closely Related Tanacetum-Family Plants.</title>
        <authorList>
            <person name="Yamashiro T."/>
            <person name="Shiraishi A."/>
            <person name="Nakayama K."/>
            <person name="Satake H."/>
        </authorList>
    </citation>
    <scope>NUCLEOTIDE SEQUENCE</scope>
</reference>
<evidence type="ECO:0000313" key="1">
    <source>
        <dbReference type="EMBL" id="GJT66330.1"/>
    </source>
</evidence>
<gene>
    <name evidence="1" type="ORF">Tco_1017810</name>
</gene>
<proteinExistence type="predicted"/>
<accession>A0ABQ5FTY1</accession>
<keyword evidence="1" id="KW-0695">RNA-directed DNA polymerase</keyword>
<dbReference type="EMBL" id="BQNB010017705">
    <property type="protein sequence ID" value="GJT66330.1"/>
    <property type="molecule type" value="Genomic_DNA"/>
</dbReference>
<keyword evidence="1" id="KW-0808">Transferase</keyword>
<comment type="caution">
    <text evidence="1">The sequence shown here is derived from an EMBL/GenBank/DDBJ whole genome shotgun (WGS) entry which is preliminary data.</text>
</comment>
<dbReference type="Proteomes" id="UP001151760">
    <property type="component" value="Unassembled WGS sequence"/>
</dbReference>
<keyword evidence="2" id="KW-1185">Reference proteome</keyword>